<dbReference type="Pfam" id="PF02752">
    <property type="entry name" value="Arrestin_C"/>
    <property type="match status" value="1"/>
</dbReference>
<evidence type="ECO:0000259" key="3">
    <source>
        <dbReference type="Pfam" id="PF02752"/>
    </source>
</evidence>
<dbReference type="InterPro" id="IPR014756">
    <property type="entry name" value="Ig_E-set"/>
</dbReference>
<dbReference type="PANTHER" id="PTHR11188">
    <property type="entry name" value="ARRESTIN DOMAIN CONTAINING PROTEIN"/>
    <property type="match status" value="1"/>
</dbReference>
<accession>A0A9P6M687</accession>
<evidence type="ECO:0008006" key="6">
    <source>
        <dbReference type="Google" id="ProtNLM"/>
    </source>
</evidence>
<dbReference type="InterPro" id="IPR050357">
    <property type="entry name" value="Arrestin_domain-protein"/>
</dbReference>
<evidence type="ECO:0000313" key="4">
    <source>
        <dbReference type="EMBL" id="KAF9967223.1"/>
    </source>
</evidence>
<comment type="caution">
    <text evidence="4">The sequence shown here is derived from an EMBL/GenBank/DDBJ whole genome shotgun (WGS) entry which is preliminary data.</text>
</comment>
<name>A0A9P6M687_MORAP</name>
<dbReference type="Gene3D" id="2.60.40.640">
    <property type="match status" value="2"/>
</dbReference>
<feature type="compositionally biased region" description="Polar residues" evidence="1">
    <location>
        <begin position="372"/>
        <end position="383"/>
    </location>
</feature>
<feature type="compositionally biased region" description="Low complexity" evidence="1">
    <location>
        <begin position="614"/>
        <end position="633"/>
    </location>
</feature>
<dbReference type="InterPro" id="IPR014752">
    <property type="entry name" value="Arrestin-like_C"/>
</dbReference>
<feature type="compositionally biased region" description="Low complexity" evidence="1">
    <location>
        <begin position="422"/>
        <end position="451"/>
    </location>
</feature>
<dbReference type="GO" id="GO:0015031">
    <property type="term" value="P:protein transport"/>
    <property type="evidence" value="ECO:0007669"/>
    <property type="project" value="TreeGrafter"/>
</dbReference>
<dbReference type="AlphaFoldDB" id="A0A9P6M687"/>
<dbReference type="Pfam" id="PF00339">
    <property type="entry name" value="Arrestin_N"/>
    <property type="match status" value="1"/>
</dbReference>
<keyword evidence="5" id="KW-1185">Reference proteome</keyword>
<evidence type="ECO:0000259" key="2">
    <source>
        <dbReference type="Pfam" id="PF00339"/>
    </source>
</evidence>
<feature type="compositionally biased region" description="Low complexity" evidence="1">
    <location>
        <begin position="539"/>
        <end position="560"/>
    </location>
</feature>
<protein>
    <recommendedName>
        <fullName evidence="6">Arrestin C-terminal-like domain-containing protein</fullName>
    </recommendedName>
</protein>
<feature type="region of interest" description="Disordered" evidence="1">
    <location>
        <begin position="371"/>
        <end position="403"/>
    </location>
</feature>
<organism evidence="4 5">
    <name type="scientific">Mortierella alpina</name>
    <name type="common">Oleaginous fungus</name>
    <name type="synonym">Mortierella renispora</name>
    <dbReference type="NCBI Taxonomy" id="64518"/>
    <lineage>
        <taxon>Eukaryota</taxon>
        <taxon>Fungi</taxon>
        <taxon>Fungi incertae sedis</taxon>
        <taxon>Mucoromycota</taxon>
        <taxon>Mortierellomycotina</taxon>
        <taxon>Mortierellomycetes</taxon>
        <taxon>Mortierellales</taxon>
        <taxon>Mortierellaceae</taxon>
        <taxon>Mortierella</taxon>
    </lineage>
</organism>
<dbReference type="PANTHER" id="PTHR11188:SF17">
    <property type="entry name" value="FI21816P1"/>
    <property type="match status" value="1"/>
</dbReference>
<dbReference type="GO" id="GO:0005737">
    <property type="term" value="C:cytoplasm"/>
    <property type="evidence" value="ECO:0007669"/>
    <property type="project" value="TreeGrafter"/>
</dbReference>
<feature type="compositionally biased region" description="Polar residues" evidence="1">
    <location>
        <begin position="635"/>
        <end position="644"/>
    </location>
</feature>
<reference evidence="4" key="1">
    <citation type="journal article" date="2020" name="Fungal Divers.">
        <title>Resolving the Mortierellaceae phylogeny through synthesis of multi-gene phylogenetics and phylogenomics.</title>
        <authorList>
            <person name="Vandepol N."/>
            <person name="Liber J."/>
            <person name="Desiro A."/>
            <person name="Na H."/>
            <person name="Kennedy M."/>
            <person name="Barry K."/>
            <person name="Grigoriev I.V."/>
            <person name="Miller A.N."/>
            <person name="O'Donnell K."/>
            <person name="Stajich J.E."/>
            <person name="Bonito G."/>
        </authorList>
    </citation>
    <scope>NUCLEOTIDE SEQUENCE</scope>
    <source>
        <strain evidence="4">CK1249</strain>
    </source>
</reference>
<sequence length="653" mass="70232">MKKLSIVLIEDHAKDPKQAATPYLPGDAIAGHLTFNTSSTIRYTCVKVRFVGLVSTKVAKTSDEVYVLNQQVVLLGNPNNASDHVLPEGRHSWPFEFKVPLHHIPSSGKYRHGSVKYMLTAFITQKTFLGGMQEIKSNLTIQLKDLINCALEPYCNPASAQGSSNVKPETNKPKNLAKANVQLAQSSCVQGQTLQIAIDLSHPKKIQRDPGCWIKLIRKEHYYAGEHTKDYSHVVATTAKALSTESGSGTGRILAELKIPTDALPTMVTTKIISVQYHLLVLFDMRLRVGFMDRRMRRSLSKKQWDKLLAAPGGFEVEVPVVVGTITDKLHHHRPSPFSAAELQSIGGADANSPVTSFVAAVSQLSLAAVPQNGTPTTPNEILSGSDSPSSSSSGTPKFSPRYGNTLAYVPQTQYKIPAHYASNPSTTSTPASASAPGSVASTSSSASSSFAPPGAIYGMAGGSMSMPSANGHGYPPEKFAMSPPHQHLQIQLPLAVQVQSPTAPRAVDLGMGPASPGIERRHLQRLSIMKTFDDDYFQHGQPQPQAQQYQQHQQHQQQGVPFHHMNGGSHGAGSSSQGTANRPYHERSTSQPAMHRSMATGQVLGRSVPQPQTSWPAPSSVSSSSTVPALPLRHTSSVSKNSQPAPPYTPTS</sequence>
<proteinExistence type="predicted"/>
<dbReference type="Proteomes" id="UP000738359">
    <property type="component" value="Unassembled WGS sequence"/>
</dbReference>
<feature type="domain" description="Arrestin C-terminal-like" evidence="3">
    <location>
        <begin position="177"/>
        <end position="286"/>
    </location>
</feature>
<dbReference type="OrthoDB" id="7785529at2759"/>
<feature type="region of interest" description="Disordered" evidence="1">
    <location>
        <begin position="536"/>
        <end position="653"/>
    </location>
</feature>
<dbReference type="InterPro" id="IPR011021">
    <property type="entry name" value="Arrestin-like_N"/>
</dbReference>
<gene>
    <name evidence="4" type="ORF">BGZ70_010314</name>
</gene>
<dbReference type="EMBL" id="JAAAHY010000092">
    <property type="protein sequence ID" value="KAF9967223.1"/>
    <property type="molecule type" value="Genomic_DNA"/>
</dbReference>
<evidence type="ECO:0000256" key="1">
    <source>
        <dbReference type="SAM" id="MobiDB-lite"/>
    </source>
</evidence>
<feature type="compositionally biased region" description="Low complexity" evidence="1">
    <location>
        <begin position="384"/>
        <end position="395"/>
    </location>
</feature>
<feature type="region of interest" description="Disordered" evidence="1">
    <location>
        <begin position="420"/>
        <end position="451"/>
    </location>
</feature>
<dbReference type="SUPFAM" id="SSF81296">
    <property type="entry name" value="E set domains"/>
    <property type="match status" value="1"/>
</dbReference>
<dbReference type="InterPro" id="IPR011022">
    <property type="entry name" value="Arrestin_C-like"/>
</dbReference>
<evidence type="ECO:0000313" key="5">
    <source>
        <dbReference type="Proteomes" id="UP000738359"/>
    </source>
</evidence>
<feature type="domain" description="Arrestin-like N-terminal" evidence="2">
    <location>
        <begin position="21"/>
        <end position="127"/>
    </location>
</feature>